<evidence type="ECO:0000313" key="2">
    <source>
        <dbReference type="Proteomes" id="UP000594263"/>
    </source>
</evidence>
<dbReference type="Gramene" id="Kaladp0302s0001.1.v1.1">
    <property type="protein sequence ID" value="Kaladp0302s0001.1.v1.1.CDS.1"/>
    <property type="gene ID" value="Kaladp0302s0001.v1.1"/>
</dbReference>
<proteinExistence type="predicted"/>
<keyword evidence="2" id="KW-1185">Reference proteome</keyword>
<dbReference type="AlphaFoldDB" id="A0A7N0V7T8"/>
<dbReference type="Proteomes" id="UP000594263">
    <property type="component" value="Unplaced"/>
</dbReference>
<sequence>MPPSFTALFTRKQYPRILNTRSDAILHTYKMCQSQPASASSNLGQKESLPTIQWLFKAGLRRAADDSKLAKRQIKPQDGEICGPLT</sequence>
<protein>
    <submittedName>
        <fullName evidence="1">Uncharacterized protein</fullName>
    </submittedName>
</protein>
<name>A0A7N0V7T8_KALFE</name>
<organism evidence="1 2">
    <name type="scientific">Kalanchoe fedtschenkoi</name>
    <name type="common">Lavender scallops</name>
    <name type="synonym">South American air plant</name>
    <dbReference type="NCBI Taxonomy" id="63787"/>
    <lineage>
        <taxon>Eukaryota</taxon>
        <taxon>Viridiplantae</taxon>
        <taxon>Streptophyta</taxon>
        <taxon>Embryophyta</taxon>
        <taxon>Tracheophyta</taxon>
        <taxon>Spermatophyta</taxon>
        <taxon>Magnoliopsida</taxon>
        <taxon>eudicotyledons</taxon>
        <taxon>Gunneridae</taxon>
        <taxon>Pentapetalae</taxon>
        <taxon>Saxifragales</taxon>
        <taxon>Crassulaceae</taxon>
        <taxon>Kalanchoe</taxon>
    </lineage>
</organism>
<reference evidence="1" key="1">
    <citation type="submission" date="2021-01" db="UniProtKB">
        <authorList>
            <consortium name="EnsemblPlants"/>
        </authorList>
    </citation>
    <scope>IDENTIFICATION</scope>
</reference>
<dbReference type="EnsemblPlants" id="Kaladp0302s0001.1.v1.1">
    <property type="protein sequence ID" value="Kaladp0302s0001.1.v1.1.CDS.1"/>
    <property type="gene ID" value="Kaladp0302s0001.v1.1"/>
</dbReference>
<accession>A0A7N0V7T8</accession>
<evidence type="ECO:0000313" key="1">
    <source>
        <dbReference type="EnsemblPlants" id="Kaladp0302s0001.1.v1.1.CDS.1"/>
    </source>
</evidence>